<keyword evidence="1" id="KW-0456">Lyase</keyword>
<reference evidence="3 4" key="1">
    <citation type="journal article" date="2019" name="Nat. Microbiol.">
        <title>Mediterranean grassland soil C-N compound turnover is dependent on rainfall and depth, and is mediated by genomically divergent microorganisms.</title>
        <authorList>
            <person name="Diamond S."/>
            <person name="Andeer P.F."/>
            <person name="Li Z."/>
            <person name="Crits-Christoph A."/>
            <person name="Burstein D."/>
            <person name="Anantharaman K."/>
            <person name="Lane K.R."/>
            <person name="Thomas B.C."/>
            <person name="Pan C."/>
            <person name="Northen T.R."/>
            <person name="Banfield J.F."/>
        </authorList>
    </citation>
    <scope>NUCLEOTIDE SEQUENCE [LARGE SCALE GENOMIC DNA]</scope>
    <source>
        <strain evidence="3">NP_3</strain>
    </source>
</reference>
<dbReference type="GO" id="GO:0016787">
    <property type="term" value="F:hydrolase activity"/>
    <property type="evidence" value="ECO:0007669"/>
    <property type="project" value="UniProtKB-KW"/>
</dbReference>
<comment type="caution">
    <text evidence="3">The sequence shown here is derived from an EMBL/GenBank/DDBJ whole genome shotgun (WGS) entry which is preliminary data.</text>
</comment>
<evidence type="ECO:0000256" key="1">
    <source>
        <dbReference type="ARBA" id="ARBA00023239"/>
    </source>
</evidence>
<dbReference type="GO" id="GO:0005737">
    <property type="term" value="C:cytoplasm"/>
    <property type="evidence" value="ECO:0007669"/>
    <property type="project" value="TreeGrafter"/>
</dbReference>
<dbReference type="PANTHER" id="PTHR21240:SF28">
    <property type="entry name" value="ISO-OROTATE DECARBOXYLASE (EUROFUNG)"/>
    <property type="match status" value="1"/>
</dbReference>
<dbReference type="Proteomes" id="UP000318509">
    <property type="component" value="Unassembled WGS sequence"/>
</dbReference>
<organism evidence="3 4">
    <name type="scientific">Candidatus Segetimicrobium genomatis</name>
    <dbReference type="NCBI Taxonomy" id="2569760"/>
    <lineage>
        <taxon>Bacteria</taxon>
        <taxon>Bacillati</taxon>
        <taxon>Candidatus Sysuimicrobiota</taxon>
        <taxon>Candidatus Sysuimicrobiia</taxon>
        <taxon>Candidatus Sysuimicrobiales</taxon>
        <taxon>Candidatus Segetimicrobiaceae</taxon>
        <taxon>Candidatus Segetimicrobium</taxon>
    </lineage>
</organism>
<dbReference type="PANTHER" id="PTHR21240">
    <property type="entry name" value="2-AMINO-3-CARBOXYLMUCONATE-6-SEMIALDEHYDE DECARBOXYLASE"/>
    <property type="match status" value="1"/>
</dbReference>
<name>A0A537JYB0_9BACT</name>
<dbReference type="SUPFAM" id="SSF51556">
    <property type="entry name" value="Metallo-dependent hydrolases"/>
    <property type="match status" value="1"/>
</dbReference>
<dbReference type="GO" id="GO:0019748">
    <property type="term" value="P:secondary metabolic process"/>
    <property type="evidence" value="ECO:0007669"/>
    <property type="project" value="TreeGrafter"/>
</dbReference>
<dbReference type="InterPro" id="IPR032465">
    <property type="entry name" value="ACMSD"/>
</dbReference>
<dbReference type="InterPro" id="IPR006680">
    <property type="entry name" value="Amidohydro-rel"/>
</dbReference>
<evidence type="ECO:0000259" key="2">
    <source>
        <dbReference type="Pfam" id="PF04909"/>
    </source>
</evidence>
<evidence type="ECO:0000313" key="3">
    <source>
        <dbReference type="EMBL" id="TMI88490.1"/>
    </source>
</evidence>
<dbReference type="EMBL" id="VBAK01000139">
    <property type="protein sequence ID" value="TMI88490.1"/>
    <property type="molecule type" value="Genomic_DNA"/>
</dbReference>
<dbReference type="AlphaFoldDB" id="A0A537JYB0"/>
<dbReference type="Gene3D" id="3.20.20.140">
    <property type="entry name" value="Metal-dependent hydrolases"/>
    <property type="match status" value="1"/>
</dbReference>
<dbReference type="InterPro" id="IPR032466">
    <property type="entry name" value="Metal_Hydrolase"/>
</dbReference>
<gene>
    <name evidence="3" type="ORF">E6H00_12520</name>
</gene>
<keyword evidence="3" id="KW-0378">Hydrolase</keyword>
<sequence>MAGGGARTVDCAVHPSIRQKDELREYMQEPWRSRPFPGPERYFYPAPMGEYAPEARADGGLPGSDPELAGRRLFTEMGVDCAVLIPLTRGLLADADLATAICAATNDWMAATWLGKANSHGRFYGSIRVNPGDPEQARREIERWAGHPAFVQVAVPMQAHRPYGQRVYFPLWEAAARHGLPVAVHADGGAGVDFWPSAAGYYSTFMEYRTLYPTNFAYHLASLIAEGVFDRLEELTFVFADGAHHMLTPLVWRMDKDWRPTRRETPWTKQLPSTYLRTHVRFCADRFEMPDDPKVLDGWLEITGAHEMLLFASNYPYWDSFDPREAFTSAAPGVRERILSENARALYKFKPGATTPGGQAGKPGPS</sequence>
<proteinExistence type="predicted"/>
<protein>
    <submittedName>
        <fullName evidence="3">Amidohydrolase</fullName>
    </submittedName>
</protein>
<dbReference type="GO" id="GO:0016831">
    <property type="term" value="F:carboxy-lyase activity"/>
    <property type="evidence" value="ECO:0007669"/>
    <property type="project" value="InterPro"/>
</dbReference>
<dbReference type="Pfam" id="PF04909">
    <property type="entry name" value="Amidohydro_2"/>
    <property type="match status" value="1"/>
</dbReference>
<evidence type="ECO:0000313" key="4">
    <source>
        <dbReference type="Proteomes" id="UP000318509"/>
    </source>
</evidence>
<accession>A0A537JYB0</accession>
<feature type="domain" description="Amidohydrolase-related" evidence="2">
    <location>
        <begin position="17"/>
        <end position="349"/>
    </location>
</feature>